<dbReference type="GO" id="GO:0030246">
    <property type="term" value="F:carbohydrate binding"/>
    <property type="evidence" value="ECO:0007669"/>
    <property type="project" value="InterPro"/>
</dbReference>
<dbReference type="CDD" id="cd14752">
    <property type="entry name" value="GH31_N"/>
    <property type="match status" value="1"/>
</dbReference>
<protein>
    <submittedName>
        <fullName evidence="8">DUF5110 domain-containing protein</fullName>
    </submittedName>
</protein>
<dbReference type="Gene3D" id="3.20.20.80">
    <property type="entry name" value="Glycosidases"/>
    <property type="match status" value="1"/>
</dbReference>
<dbReference type="AlphaFoldDB" id="A0A921LBG5"/>
<dbReference type="Gene3D" id="2.60.40.1180">
    <property type="entry name" value="Golgi alpha-mannosidase II"/>
    <property type="match status" value="2"/>
</dbReference>
<dbReference type="Gene3D" id="2.60.40.1760">
    <property type="entry name" value="glycosyl hydrolase (family 31)"/>
    <property type="match status" value="1"/>
</dbReference>
<dbReference type="InterPro" id="IPR000322">
    <property type="entry name" value="Glyco_hydro_31_TIM"/>
</dbReference>
<evidence type="ECO:0000256" key="3">
    <source>
        <dbReference type="SAM" id="SignalP"/>
    </source>
</evidence>
<dbReference type="EMBL" id="JACLYZ010000007">
    <property type="protein sequence ID" value="MBM6734493.1"/>
    <property type="molecule type" value="Genomic_DNA"/>
</dbReference>
<evidence type="ECO:0000259" key="4">
    <source>
        <dbReference type="Pfam" id="PF01055"/>
    </source>
</evidence>
<evidence type="ECO:0000256" key="1">
    <source>
        <dbReference type="ARBA" id="ARBA00007806"/>
    </source>
</evidence>
<evidence type="ECO:0000259" key="5">
    <source>
        <dbReference type="Pfam" id="PF13802"/>
    </source>
</evidence>
<dbReference type="CDD" id="cd06591">
    <property type="entry name" value="GH31_xylosidase_XylS"/>
    <property type="match status" value="1"/>
</dbReference>
<gene>
    <name evidence="9" type="ORF">H7U35_04520</name>
    <name evidence="8" type="ORF">K8W02_04810</name>
</gene>
<reference evidence="8" key="4">
    <citation type="submission" date="2021-09" db="EMBL/GenBank/DDBJ databases">
        <authorList>
            <person name="Gilroy R."/>
        </authorList>
    </citation>
    <scope>NUCLEOTIDE SEQUENCE</scope>
    <source>
        <strain evidence="8">CHK55-1828</strain>
    </source>
</reference>
<dbReference type="InterPro" id="IPR051816">
    <property type="entry name" value="Glycosyl_Hydrolase_31"/>
</dbReference>
<comment type="caution">
    <text evidence="8">The sequence shown here is derived from an EMBL/GenBank/DDBJ whole genome shotgun (WGS) entry which is preliminary data.</text>
</comment>
<dbReference type="Proteomes" id="UP000766986">
    <property type="component" value="Unassembled WGS sequence"/>
</dbReference>
<proteinExistence type="inferred from homology"/>
<dbReference type="Pfam" id="PF21365">
    <property type="entry name" value="Glyco_hydro_31_3rd"/>
    <property type="match status" value="1"/>
</dbReference>
<keyword evidence="11" id="KW-1185">Reference proteome</keyword>
<accession>A0A921LBG5</accession>
<dbReference type="RefSeq" id="WP_022020635.1">
    <property type="nucleotide sequence ID" value="NZ_DYVX01000038.1"/>
</dbReference>
<evidence type="ECO:0000259" key="6">
    <source>
        <dbReference type="Pfam" id="PF17137"/>
    </source>
</evidence>
<dbReference type="SUPFAM" id="SSF74650">
    <property type="entry name" value="Galactose mutarotase-like"/>
    <property type="match status" value="1"/>
</dbReference>
<dbReference type="PANTHER" id="PTHR43863">
    <property type="entry name" value="HYDROLASE, PUTATIVE (AFU_ORTHOLOGUE AFUA_1G03140)-RELATED"/>
    <property type="match status" value="1"/>
</dbReference>
<dbReference type="SUPFAM" id="SSF51011">
    <property type="entry name" value="Glycosyl hydrolase domain"/>
    <property type="match status" value="1"/>
</dbReference>
<feature type="signal peptide" evidence="3">
    <location>
        <begin position="1"/>
        <end position="19"/>
    </location>
</feature>
<feature type="domain" description="DUF5110" evidence="6">
    <location>
        <begin position="732"/>
        <end position="798"/>
    </location>
</feature>
<feature type="domain" description="Glycoside hydrolase family 31 TIM barrel" evidence="4">
    <location>
        <begin position="242"/>
        <end position="600"/>
    </location>
</feature>
<dbReference type="Pfam" id="PF17137">
    <property type="entry name" value="DUF5110"/>
    <property type="match status" value="1"/>
</dbReference>
<dbReference type="PANTHER" id="PTHR43863:SF2">
    <property type="entry name" value="MALTASE-GLUCOAMYLASE"/>
    <property type="match status" value="1"/>
</dbReference>
<dbReference type="InterPro" id="IPR011013">
    <property type="entry name" value="Gal_mutarotase_sf_dom"/>
</dbReference>
<dbReference type="InterPro" id="IPR025887">
    <property type="entry name" value="Glyco_hydro_31_N_dom"/>
</dbReference>
<dbReference type="Pfam" id="PF13802">
    <property type="entry name" value="Gal_mutarotas_2"/>
    <property type="match status" value="1"/>
</dbReference>
<feature type="domain" description="Glycoside hydrolase family 31 N-terminal" evidence="5">
    <location>
        <begin position="41"/>
        <end position="199"/>
    </location>
</feature>
<keyword evidence="2" id="KW-0378">Hydrolase</keyword>
<evidence type="ECO:0000313" key="10">
    <source>
        <dbReference type="Proteomes" id="UP000717835"/>
    </source>
</evidence>
<feature type="chain" id="PRO_5037479482" evidence="3">
    <location>
        <begin position="20"/>
        <end position="827"/>
    </location>
</feature>
<evidence type="ECO:0000259" key="7">
    <source>
        <dbReference type="Pfam" id="PF21365"/>
    </source>
</evidence>
<dbReference type="InterPro" id="IPR013780">
    <property type="entry name" value="Glyco_hydro_b"/>
</dbReference>
<reference evidence="9 11" key="3">
    <citation type="journal article" date="2021" name="Sci. Rep.">
        <title>The distribution of antibiotic resistance genes in chicken gut microbiota commensals.</title>
        <authorList>
            <person name="Juricova H."/>
            <person name="Matiasovicova J."/>
            <person name="Kubasova T."/>
            <person name="Cejkova D."/>
            <person name="Rychlik I."/>
        </authorList>
    </citation>
    <scope>NUCLEOTIDE SEQUENCE [LARGE SCALE GENOMIC DNA]</scope>
    <source>
        <strain evidence="9 11">An772</strain>
    </source>
</reference>
<name>A0A921LBG5_9BACT</name>
<organism evidence="8 10">
    <name type="scientific">Mediterranea massiliensis</name>
    <dbReference type="NCBI Taxonomy" id="1841865"/>
    <lineage>
        <taxon>Bacteria</taxon>
        <taxon>Pseudomonadati</taxon>
        <taxon>Bacteroidota</taxon>
        <taxon>Bacteroidia</taxon>
        <taxon>Bacteroidales</taxon>
        <taxon>Bacteroidaceae</taxon>
        <taxon>Mediterranea</taxon>
    </lineage>
</organism>
<dbReference type="Pfam" id="PF01055">
    <property type="entry name" value="Glyco_hydro_31_2nd"/>
    <property type="match status" value="1"/>
</dbReference>
<keyword evidence="3" id="KW-0732">Signal</keyword>
<dbReference type="InterPro" id="IPR017853">
    <property type="entry name" value="GH"/>
</dbReference>
<evidence type="ECO:0000313" key="9">
    <source>
        <dbReference type="EMBL" id="MBM6734493.1"/>
    </source>
</evidence>
<reference evidence="8" key="2">
    <citation type="journal article" date="2021" name="PeerJ">
        <title>Extensive microbial diversity within the chicken gut microbiome revealed by metagenomics and culture.</title>
        <authorList>
            <person name="Gilroy R."/>
            <person name="Ravi A."/>
            <person name="Getino M."/>
            <person name="Pursley I."/>
            <person name="Horton D.L."/>
            <person name="Alikhan N.F."/>
            <person name="Baker D."/>
            <person name="Gharbi K."/>
            <person name="Hall N."/>
            <person name="Watson M."/>
            <person name="Adriaenssens E.M."/>
            <person name="Foster-Nyarko E."/>
            <person name="Jarju S."/>
            <person name="Secka A."/>
            <person name="Antonio M."/>
            <person name="Oren A."/>
            <person name="Chaudhuri R.R."/>
            <person name="La Ragione R."/>
            <person name="Hildebrand F."/>
            <person name="Pallen M.J."/>
        </authorList>
    </citation>
    <scope>NUCLEOTIDE SEQUENCE</scope>
    <source>
        <strain evidence="8">CHK55-1828</strain>
    </source>
</reference>
<dbReference type="GO" id="GO:0005975">
    <property type="term" value="P:carbohydrate metabolic process"/>
    <property type="evidence" value="ECO:0007669"/>
    <property type="project" value="InterPro"/>
</dbReference>
<sequence>MKNFALWAATLLAAASLQAQTLEKTTGGVRFSTAQPQLNGEVTFYSPSIVRVVKYPSAEMPAKKSYPVILTPGGVDVTYEEKGDEVVMKSSCLAVTLDIRTGQLTYRDLKGNQLLAEKPYGTNFLPRKDVDKDSYTVSQTFMLRPDEVIYGLGQRQTGVMNHRNQQIELRNANTNICIPYFTSEKGYGVYWDNPGLSQFNDTPYETSFSSQVGLCSDYYFLYRDGSMDGVIAALRDLTGKATMFPLWTMGYWQCRERYKSPDELCNVLDKYRELGVPLDGIVQDWQYWGCDSNWNAMKFMNPSYINKVGDKDWMKYIPKGHNADDESLLNKEPRIKSPQEMVDYVHKNHAHLMISIWASFGPWTDQYKELKAMNALLPFDTWPLHSGTAPYDPFNAEARDLYWRYLRPMYDMGMDAWWTDSTEPDHFNIKDSDFDLMTADGSFRSVHNAFPLMTNKGIYEHQREVSDDKRLFLMTRSSYLGQQHYGSFSWSGDVSSSWQTMRQQIPAGLNYMLCGIPFWTTDLAGFFGWEYNNDWTNVAYQELHVRWFQWGCFQPMMRNHCSSPMLNEIYLFGKEGDWAYDSQKRIIQFRYRLLPYIYSMAGEVVQQDGVMMRPLVMDFAADRKAILLDDEYLFGRNLLVCPVTEPLYTRKVEKNQGVATVPDIAKASRPFEVYLPAGARWVDFWTNETLEGGQDVQRECPISLIPLYVKAGSILPLGPDVQYATEKKWDNLDLCIYPGADGEFTLYEDEFDNYNYEKGLFSTIRFVWDDTRRTLTICDRNGEFPGMLKRRHFRITLMEPGKPSAEKVMERADRVVRYTGKEMSVKF</sequence>
<dbReference type="GO" id="GO:0004553">
    <property type="term" value="F:hydrolase activity, hydrolyzing O-glycosyl compounds"/>
    <property type="evidence" value="ECO:0007669"/>
    <property type="project" value="InterPro"/>
</dbReference>
<evidence type="ECO:0000313" key="8">
    <source>
        <dbReference type="EMBL" id="HJF91690.1"/>
    </source>
</evidence>
<evidence type="ECO:0000256" key="2">
    <source>
        <dbReference type="RuleBase" id="RU361185"/>
    </source>
</evidence>
<feature type="domain" description="Glycosyl hydrolase family 31 C-terminal" evidence="7">
    <location>
        <begin position="611"/>
        <end position="715"/>
    </location>
</feature>
<dbReference type="InterPro" id="IPR033403">
    <property type="entry name" value="DUF5110"/>
</dbReference>
<evidence type="ECO:0000313" key="11">
    <source>
        <dbReference type="Proteomes" id="UP000766986"/>
    </source>
</evidence>
<dbReference type="EMBL" id="DYVX01000038">
    <property type="protein sequence ID" value="HJF91690.1"/>
    <property type="molecule type" value="Genomic_DNA"/>
</dbReference>
<keyword evidence="2" id="KW-0326">Glycosidase</keyword>
<dbReference type="Proteomes" id="UP000717835">
    <property type="component" value="Unassembled WGS sequence"/>
</dbReference>
<comment type="similarity">
    <text evidence="1 2">Belongs to the glycosyl hydrolase 31 family.</text>
</comment>
<dbReference type="InterPro" id="IPR048395">
    <property type="entry name" value="Glyco_hydro_31_C"/>
</dbReference>
<dbReference type="SUPFAM" id="SSF51445">
    <property type="entry name" value="(Trans)glycosidases"/>
    <property type="match status" value="1"/>
</dbReference>
<reference evidence="9" key="1">
    <citation type="submission" date="2020-08" db="EMBL/GenBank/DDBJ databases">
        <authorList>
            <person name="Cejkova D."/>
            <person name="Kubasova T."/>
            <person name="Jahodarova E."/>
            <person name="Rychlik I."/>
        </authorList>
    </citation>
    <scope>NUCLEOTIDE SEQUENCE</scope>
    <source>
        <strain evidence="9">An772</strain>
    </source>
</reference>